<protein>
    <submittedName>
        <fullName evidence="2">Uncharacterized protein</fullName>
    </submittedName>
</protein>
<dbReference type="EMBL" id="GL732534">
    <property type="protein sequence ID" value="EFX84627.1"/>
    <property type="molecule type" value="Genomic_DNA"/>
</dbReference>
<evidence type="ECO:0000313" key="2">
    <source>
        <dbReference type="EMBL" id="EFX84627.1"/>
    </source>
</evidence>
<dbReference type="AlphaFoldDB" id="E9G7L3"/>
<dbReference type="Proteomes" id="UP000000305">
    <property type="component" value="Unassembled WGS sequence"/>
</dbReference>
<evidence type="ECO:0000256" key="1">
    <source>
        <dbReference type="SAM" id="Phobius"/>
    </source>
</evidence>
<name>E9G7L3_DAPPU</name>
<evidence type="ECO:0000313" key="3">
    <source>
        <dbReference type="Proteomes" id="UP000000305"/>
    </source>
</evidence>
<sequence length="90" mass="11099">MKQEIKYDDHFVDRLGSFIIILALLVLAVLLANWIWRYEHIYWIRITYYPAVFMAHFELLKMRNREFATVCWHQRSILRFLTASWMRSMT</sequence>
<dbReference type="HOGENOM" id="CLU_2443049_0_0_1"/>
<keyword evidence="3" id="KW-1185">Reference proteome</keyword>
<keyword evidence="1" id="KW-0812">Transmembrane</keyword>
<reference evidence="2 3" key="1">
    <citation type="journal article" date="2011" name="Science">
        <title>The ecoresponsive genome of Daphnia pulex.</title>
        <authorList>
            <person name="Colbourne J.K."/>
            <person name="Pfrender M.E."/>
            <person name="Gilbert D."/>
            <person name="Thomas W.K."/>
            <person name="Tucker A."/>
            <person name="Oakley T.H."/>
            <person name="Tokishita S."/>
            <person name="Aerts A."/>
            <person name="Arnold G.J."/>
            <person name="Basu M.K."/>
            <person name="Bauer D.J."/>
            <person name="Caceres C.E."/>
            <person name="Carmel L."/>
            <person name="Casola C."/>
            <person name="Choi J.H."/>
            <person name="Detter J.C."/>
            <person name="Dong Q."/>
            <person name="Dusheyko S."/>
            <person name="Eads B.D."/>
            <person name="Frohlich T."/>
            <person name="Geiler-Samerotte K.A."/>
            <person name="Gerlach D."/>
            <person name="Hatcher P."/>
            <person name="Jogdeo S."/>
            <person name="Krijgsveld J."/>
            <person name="Kriventseva E.V."/>
            <person name="Kultz D."/>
            <person name="Laforsch C."/>
            <person name="Lindquist E."/>
            <person name="Lopez J."/>
            <person name="Manak J.R."/>
            <person name="Muller J."/>
            <person name="Pangilinan J."/>
            <person name="Patwardhan R.P."/>
            <person name="Pitluck S."/>
            <person name="Pritham E.J."/>
            <person name="Rechtsteiner A."/>
            <person name="Rho M."/>
            <person name="Rogozin I.B."/>
            <person name="Sakarya O."/>
            <person name="Salamov A."/>
            <person name="Schaack S."/>
            <person name="Shapiro H."/>
            <person name="Shiga Y."/>
            <person name="Skalitzky C."/>
            <person name="Smith Z."/>
            <person name="Souvorov A."/>
            <person name="Sung W."/>
            <person name="Tang Z."/>
            <person name="Tsuchiya D."/>
            <person name="Tu H."/>
            <person name="Vos H."/>
            <person name="Wang M."/>
            <person name="Wolf Y.I."/>
            <person name="Yamagata H."/>
            <person name="Yamada T."/>
            <person name="Ye Y."/>
            <person name="Shaw J.R."/>
            <person name="Andrews J."/>
            <person name="Crease T.J."/>
            <person name="Tang H."/>
            <person name="Lucas S.M."/>
            <person name="Robertson H.M."/>
            <person name="Bork P."/>
            <person name="Koonin E.V."/>
            <person name="Zdobnov E.M."/>
            <person name="Grigoriev I.V."/>
            <person name="Lynch M."/>
            <person name="Boore J.L."/>
        </authorList>
    </citation>
    <scope>NUCLEOTIDE SEQUENCE [LARGE SCALE GENOMIC DNA]</scope>
</reference>
<gene>
    <name evidence="2" type="ORF">DAPPUDRAFT_238853</name>
</gene>
<accession>E9G7L3</accession>
<keyword evidence="1" id="KW-1133">Transmembrane helix</keyword>
<proteinExistence type="predicted"/>
<dbReference type="KEGG" id="dpx:DAPPUDRAFT_238853"/>
<dbReference type="InParanoid" id="E9G7L3"/>
<keyword evidence="1" id="KW-0472">Membrane</keyword>
<organism evidence="2 3">
    <name type="scientific">Daphnia pulex</name>
    <name type="common">Water flea</name>
    <dbReference type="NCBI Taxonomy" id="6669"/>
    <lineage>
        <taxon>Eukaryota</taxon>
        <taxon>Metazoa</taxon>
        <taxon>Ecdysozoa</taxon>
        <taxon>Arthropoda</taxon>
        <taxon>Crustacea</taxon>
        <taxon>Branchiopoda</taxon>
        <taxon>Diplostraca</taxon>
        <taxon>Cladocera</taxon>
        <taxon>Anomopoda</taxon>
        <taxon>Daphniidae</taxon>
        <taxon>Daphnia</taxon>
    </lineage>
</organism>
<feature type="transmembrane region" description="Helical" evidence="1">
    <location>
        <begin position="12"/>
        <end position="36"/>
    </location>
</feature>